<dbReference type="InParanoid" id="A0A665WJY2"/>
<sequence length="157" mass="17982">MVSPAAFNQPRIPARIRGRMNSGRRTQPACRSLFGPVDHEQLRKELRQRLREMEEQDSRRWNFDFHTNTPLSGRFEWEETAADRGSSGGTREEEEEDNGTSHRQAGAGPDQENCSRIGNTHDRPAEGWLVRRKRSVSSNSLFHGLDLFTAPKGFDFI</sequence>
<dbReference type="GO" id="GO:0005634">
    <property type="term" value="C:nucleus"/>
    <property type="evidence" value="ECO:0007669"/>
    <property type="project" value="UniProtKB-SubCell"/>
</dbReference>
<evidence type="ECO:0000256" key="6">
    <source>
        <dbReference type="SAM" id="MobiDB-lite"/>
    </source>
</evidence>
<evidence type="ECO:0000256" key="5">
    <source>
        <dbReference type="ARBA" id="ARBA00023306"/>
    </source>
</evidence>
<reference evidence="8" key="2">
    <citation type="submission" date="2025-08" db="UniProtKB">
        <authorList>
            <consortium name="Ensembl"/>
        </authorList>
    </citation>
    <scope>IDENTIFICATION</scope>
</reference>
<evidence type="ECO:0000259" key="7">
    <source>
        <dbReference type="Pfam" id="PF02234"/>
    </source>
</evidence>
<feature type="region of interest" description="Disordered" evidence="6">
    <location>
        <begin position="1"/>
        <end position="27"/>
    </location>
</feature>
<dbReference type="InterPro" id="IPR003175">
    <property type="entry name" value="CDI_dom"/>
</dbReference>
<comment type="similarity">
    <text evidence="2">Belongs to the CDI family.</text>
</comment>
<dbReference type="Ensembl" id="ENSENLT00000045016.1">
    <property type="protein sequence ID" value="ENSENLP00000043917.1"/>
    <property type="gene ID" value="ENSENLG00000018726.1"/>
</dbReference>
<dbReference type="PANTHER" id="PTHR10265:SF45">
    <property type="entry name" value="DACAPO"/>
    <property type="match status" value="1"/>
</dbReference>
<evidence type="ECO:0000313" key="8">
    <source>
        <dbReference type="Ensembl" id="ENSENLP00000043917.1"/>
    </source>
</evidence>
<dbReference type="GO" id="GO:0004861">
    <property type="term" value="F:cyclin-dependent protein serine/threonine kinase inhibitor activity"/>
    <property type="evidence" value="ECO:0007669"/>
    <property type="project" value="InterPro"/>
</dbReference>
<dbReference type="InterPro" id="IPR044898">
    <property type="entry name" value="CDI_dom_sf"/>
</dbReference>
<keyword evidence="9" id="KW-1185">Reference proteome</keyword>
<proteinExistence type="inferred from homology"/>
<evidence type="ECO:0000256" key="3">
    <source>
        <dbReference type="ARBA" id="ARBA00023013"/>
    </source>
</evidence>
<organism evidence="8 9">
    <name type="scientific">Echeneis naucrates</name>
    <name type="common">Live sharksucker</name>
    <dbReference type="NCBI Taxonomy" id="173247"/>
    <lineage>
        <taxon>Eukaryota</taxon>
        <taxon>Metazoa</taxon>
        <taxon>Chordata</taxon>
        <taxon>Craniata</taxon>
        <taxon>Vertebrata</taxon>
        <taxon>Euteleostomi</taxon>
        <taxon>Actinopterygii</taxon>
        <taxon>Neopterygii</taxon>
        <taxon>Teleostei</taxon>
        <taxon>Neoteleostei</taxon>
        <taxon>Acanthomorphata</taxon>
        <taxon>Carangaria</taxon>
        <taxon>Carangiformes</taxon>
        <taxon>Echeneidae</taxon>
        <taxon>Echeneis</taxon>
    </lineage>
</organism>
<feature type="region of interest" description="Disordered" evidence="6">
    <location>
        <begin position="70"/>
        <end position="122"/>
    </location>
</feature>
<reference evidence="8" key="1">
    <citation type="submission" date="2021-04" db="EMBL/GenBank/DDBJ databases">
        <authorList>
            <consortium name="Wellcome Sanger Institute Data Sharing"/>
        </authorList>
    </citation>
    <scope>NUCLEOTIDE SEQUENCE [LARGE SCALE GENOMIC DNA]</scope>
</reference>
<dbReference type="Gene3D" id="4.10.365.10">
    <property type="entry name" value="p27"/>
    <property type="match status" value="1"/>
</dbReference>
<keyword evidence="5" id="KW-0131">Cell cycle</keyword>
<evidence type="ECO:0000313" key="9">
    <source>
        <dbReference type="Proteomes" id="UP000472264"/>
    </source>
</evidence>
<dbReference type="AlphaFoldDB" id="A0A665WJY2"/>
<evidence type="ECO:0000256" key="4">
    <source>
        <dbReference type="ARBA" id="ARBA00023242"/>
    </source>
</evidence>
<dbReference type="Pfam" id="PF02234">
    <property type="entry name" value="CDI"/>
    <property type="match status" value="1"/>
</dbReference>
<accession>A0A665WJY2</accession>
<dbReference type="Proteomes" id="UP000472264">
    <property type="component" value="Chromosome 3"/>
</dbReference>
<evidence type="ECO:0000256" key="1">
    <source>
        <dbReference type="ARBA" id="ARBA00004123"/>
    </source>
</evidence>
<evidence type="ECO:0000256" key="2">
    <source>
        <dbReference type="ARBA" id="ARBA00006726"/>
    </source>
</evidence>
<name>A0A665WJY2_ECHNA</name>
<keyword evidence="3" id="KW-0649">Protein kinase inhibitor</keyword>
<dbReference type="PANTHER" id="PTHR10265">
    <property type="entry name" value="CYCLIN-DEPENDENT KINASE INHIBITOR 1"/>
    <property type="match status" value="1"/>
</dbReference>
<keyword evidence="4" id="KW-0539">Nucleus</keyword>
<dbReference type="GO" id="GO:0051726">
    <property type="term" value="P:regulation of cell cycle"/>
    <property type="evidence" value="ECO:0007669"/>
    <property type="project" value="InterPro"/>
</dbReference>
<protein>
    <recommendedName>
        <fullName evidence="7">Cyclin-dependent kinase inhibitor domain-containing protein</fullName>
    </recommendedName>
</protein>
<reference evidence="8" key="3">
    <citation type="submission" date="2025-09" db="UniProtKB">
        <authorList>
            <consortium name="Ensembl"/>
        </authorList>
    </citation>
    <scope>IDENTIFICATION</scope>
</reference>
<dbReference type="OMA" id="FECETPL"/>
<comment type="subcellular location">
    <subcellularLocation>
        <location evidence="1">Nucleus</location>
    </subcellularLocation>
</comment>
<feature type="domain" description="Cyclin-dependent kinase inhibitor" evidence="7">
    <location>
        <begin position="32"/>
        <end position="79"/>
    </location>
</feature>